<keyword evidence="2" id="KW-1185">Reference proteome</keyword>
<proteinExistence type="predicted"/>
<reference evidence="1 2" key="1">
    <citation type="submission" date="2020-07" db="EMBL/GenBank/DDBJ databases">
        <title>Comparative genomics of pyrophilous fungi reveals a link between fire events and developmental genes.</title>
        <authorList>
            <consortium name="DOE Joint Genome Institute"/>
            <person name="Steindorff A.S."/>
            <person name="Carver A."/>
            <person name="Calhoun S."/>
            <person name="Stillman K."/>
            <person name="Liu H."/>
            <person name="Lipzen A."/>
            <person name="Pangilinan J."/>
            <person name="Labutti K."/>
            <person name="Bruns T.D."/>
            <person name="Grigoriev I.V."/>
        </authorList>
    </citation>
    <scope>NUCLEOTIDE SEQUENCE [LARGE SCALE GENOMIC DNA]</scope>
    <source>
        <strain evidence="1 2">CBS 144469</strain>
    </source>
</reference>
<evidence type="ECO:0000313" key="1">
    <source>
        <dbReference type="EMBL" id="KAF6744184.1"/>
    </source>
</evidence>
<dbReference type="EMBL" id="JACGCI010000125">
    <property type="protein sequence ID" value="KAF6744184.1"/>
    <property type="molecule type" value="Genomic_DNA"/>
</dbReference>
<dbReference type="Proteomes" id="UP000521943">
    <property type="component" value="Unassembled WGS sequence"/>
</dbReference>
<sequence>VGHDETPQSIWHNPGLYPKMYPWLFPYGYGGVGQDEHVSHLARHNHVEWLAMYWDKRFQVDSGFLIVAMNHSLIMQGSLGSFISMKRNNFGRAAEAIEKLDPGVLLTIAERLRNGGRFFPQTPEERKVSALMDQVDVVGSHVDGSLARK</sequence>
<dbReference type="AlphaFoldDB" id="A0A8H6LVY7"/>
<gene>
    <name evidence="1" type="ORF">DFP72DRAFT_781935</name>
</gene>
<feature type="non-terminal residue" evidence="1">
    <location>
        <position position="149"/>
    </location>
</feature>
<name>A0A8H6LVY7_9AGAR</name>
<dbReference type="OrthoDB" id="3254930at2759"/>
<protein>
    <submittedName>
        <fullName evidence="1">Uncharacterized protein</fullName>
    </submittedName>
</protein>
<comment type="caution">
    <text evidence="1">The sequence shown here is derived from an EMBL/GenBank/DDBJ whole genome shotgun (WGS) entry which is preliminary data.</text>
</comment>
<accession>A0A8H6LVY7</accession>
<feature type="non-terminal residue" evidence="1">
    <location>
        <position position="1"/>
    </location>
</feature>
<evidence type="ECO:0000313" key="2">
    <source>
        <dbReference type="Proteomes" id="UP000521943"/>
    </source>
</evidence>
<organism evidence="1 2">
    <name type="scientific">Ephemerocybe angulata</name>
    <dbReference type="NCBI Taxonomy" id="980116"/>
    <lineage>
        <taxon>Eukaryota</taxon>
        <taxon>Fungi</taxon>
        <taxon>Dikarya</taxon>
        <taxon>Basidiomycota</taxon>
        <taxon>Agaricomycotina</taxon>
        <taxon>Agaricomycetes</taxon>
        <taxon>Agaricomycetidae</taxon>
        <taxon>Agaricales</taxon>
        <taxon>Agaricineae</taxon>
        <taxon>Psathyrellaceae</taxon>
        <taxon>Ephemerocybe</taxon>
    </lineage>
</organism>